<evidence type="ECO:0000313" key="2">
    <source>
        <dbReference type="Proteomes" id="UP000076420"/>
    </source>
</evidence>
<dbReference type="Proteomes" id="UP000076420">
    <property type="component" value="Unassembled WGS sequence"/>
</dbReference>
<dbReference type="VEuPathDB" id="VectorBase:BGLAX_032983"/>
<proteinExistence type="predicted"/>
<evidence type="ECO:0008006" key="3">
    <source>
        <dbReference type="Google" id="ProtNLM"/>
    </source>
</evidence>
<sequence length="461" mass="52227">MPKYLTSFNLAWLKDERFESWLVKSMSTKAFCKICAKSFDISNMGERALTSHMKSLKHQNNVKVGSQCLSLTSVFKTTRATPVKPSVQLVNAELQSPSESSLIQAPETQKALDKESSFVTGTSQILSTSQSSIVAHVTNEHTLTAEILWALKVVSANYSFNSCQQINGMFSKMFPDSSIAKKFSCGPNKVAYLITFGLGPHFHQLLKDSLTCSEDGFVLLFDEALNKELGKKQLDVHVRYWENDKVVTRYFNSAFLGHASAQNLFEQLQQQLDVNASKVVQISMDGPNVNWALHRLLSEDLQKQVSSNYKYIDIGSCGLHTIHNAFRAGHTASSWDLGHFFDSLWWLFKDAPSRREDFMTITGTTDFPLKHCPHRWVENIAVAERAIKVWPQMKIYINHLLTNNKALETKSFQHLRSCLADQLLFAKLECFLSIARTLEPFLKKYQCDGPMLPFMSEDILN</sequence>
<organism evidence="1 2">
    <name type="scientific">Biomphalaria glabrata</name>
    <name type="common">Bloodfluke planorb</name>
    <name type="synonym">Freshwater snail</name>
    <dbReference type="NCBI Taxonomy" id="6526"/>
    <lineage>
        <taxon>Eukaryota</taxon>
        <taxon>Metazoa</taxon>
        <taxon>Spiralia</taxon>
        <taxon>Lophotrochozoa</taxon>
        <taxon>Mollusca</taxon>
        <taxon>Gastropoda</taxon>
        <taxon>Heterobranchia</taxon>
        <taxon>Euthyneura</taxon>
        <taxon>Panpulmonata</taxon>
        <taxon>Hygrophila</taxon>
        <taxon>Lymnaeoidea</taxon>
        <taxon>Planorbidae</taxon>
        <taxon>Biomphalaria</taxon>
    </lineage>
</organism>
<accession>A0A2C9KYH1</accession>
<evidence type="ECO:0000313" key="1">
    <source>
        <dbReference type="EnsemblMetazoa" id="BGLB025009-PA"/>
    </source>
</evidence>
<dbReference type="STRING" id="6526.A0A2C9KYH1"/>
<dbReference type="AlphaFoldDB" id="A0A2C9KYH1"/>
<dbReference type="VEuPathDB" id="VectorBase:BGLB025009"/>
<dbReference type="PANTHER" id="PTHR37162">
    <property type="entry name" value="HAT FAMILY DIMERISATION DOMAINCONTAINING PROTEIN-RELATED"/>
    <property type="match status" value="1"/>
</dbReference>
<gene>
    <name evidence="1" type="primary">106070771</name>
</gene>
<dbReference type="KEGG" id="bgt:106070771"/>
<dbReference type="EnsemblMetazoa" id="BGLB025009-RA">
    <property type="protein sequence ID" value="BGLB025009-PA"/>
    <property type="gene ID" value="BGLB025009"/>
</dbReference>
<protein>
    <recommendedName>
        <fullName evidence="3">BED-type domain-containing protein</fullName>
    </recommendedName>
</protein>
<dbReference type="PANTHER" id="PTHR37162:SF11">
    <property type="match status" value="1"/>
</dbReference>
<reference evidence="1" key="1">
    <citation type="submission" date="2020-05" db="UniProtKB">
        <authorList>
            <consortium name="EnsemblMetazoa"/>
        </authorList>
    </citation>
    <scope>IDENTIFICATION</scope>
    <source>
        <strain evidence="1">BB02</strain>
    </source>
</reference>
<name>A0A2C9KYH1_BIOGL</name>